<feature type="region of interest" description="Disordered" evidence="1">
    <location>
        <begin position="49"/>
        <end position="120"/>
    </location>
</feature>
<accession>A0A7R9MGD6</accession>
<proteinExistence type="predicted"/>
<dbReference type="EMBL" id="OC930546">
    <property type="protein sequence ID" value="CAD7658742.1"/>
    <property type="molecule type" value="Genomic_DNA"/>
</dbReference>
<sequence length="219" mass="24094">CYSAKRVHLNLVKKHPNLLPARQKRPARPQSFGDSRKAIKIYRALKNTHSSAAATGSPRAGSSGRARTVSASSQNQSAGGGRARTVSTDSRVYRKPMPKSRREAEDKRRRTSTPKAKKLVNNTLAMSTDVSADQVVVDGVVHSMLDAVSTDDNMSQESNTGANKDSQEPAMYSSDVSISENEYNFCEFSGSSDDSDTDKDFKPSVYYKNKIKIPFIFIH</sequence>
<dbReference type="AlphaFoldDB" id="A0A7R9MGD6"/>
<name>A0A7R9MGD6_9ACAR</name>
<feature type="compositionally biased region" description="Basic residues" evidence="1">
    <location>
        <begin position="109"/>
        <end position="118"/>
    </location>
</feature>
<reference evidence="2" key="1">
    <citation type="submission" date="2020-11" db="EMBL/GenBank/DDBJ databases">
        <authorList>
            <person name="Tran Van P."/>
        </authorList>
    </citation>
    <scope>NUCLEOTIDE SEQUENCE</scope>
</reference>
<evidence type="ECO:0000313" key="2">
    <source>
        <dbReference type="EMBL" id="CAD7658742.1"/>
    </source>
</evidence>
<dbReference type="Proteomes" id="UP000728032">
    <property type="component" value="Unassembled WGS sequence"/>
</dbReference>
<organism evidence="2">
    <name type="scientific">Oppiella nova</name>
    <dbReference type="NCBI Taxonomy" id="334625"/>
    <lineage>
        <taxon>Eukaryota</taxon>
        <taxon>Metazoa</taxon>
        <taxon>Ecdysozoa</taxon>
        <taxon>Arthropoda</taxon>
        <taxon>Chelicerata</taxon>
        <taxon>Arachnida</taxon>
        <taxon>Acari</taxon>
        <taxon>Acariformes</taxon>
        <taxon>Sarcoptiformes</taxon>
        <taxon>Oribatida</taxon>
        <taxon>Brachypylina</taxon>
        <taxon>Oppioidea</taxon>
        <taxon>Oppiidae</taxon>
        <taxon>Oppiella</taxon>
    </lineage>
</organism>
<evidence type="ECO:0000256" key="1">
    <source>
        <dbReference type="SAM" id="MobiDB-lite"/>
    </source>
</evidence>
<feature type="non-terminal residue" evidence="2">
    <location>
        <position position="219"/>
    </location>
</feature>
<feature type="compositionally biased region" description="Polar residues" evidence="1">
    <location>
        <begin position="150"/>
        <end position="164"/>
    </location>
</feature>
<gene>
    <name evidence="2" type="ORF">ONB1V03_LOCUS15362</name>
</gene>
<dbReference type="EMBL" id="CAJPVJ010015721">
    <property type="protein sequence ID" value="CAG2175928.1"/>
    <property type="molecule type" value="Genomic_DNA"/>
</dbReference>
<evidence type="ECO:0000313" key="3">
    <source>
        <dbReference type="Proteomes" id="UP000728032"/>
    </source>
</evidence>
<feature type="region of interest" description="Disordered" evidence="1">
    <location>
        <begin position="15"/>
        <end position="35"/>
    </location>
</feature>
<feature type="compositionally biased region" description="Basic residues" evidence="1">
    <location>
        <begin position="15"/>
        <end position="27"/>
    </location>
</feature>
<protein>
    <submittedName>
        <fullName evidence="2">Uncharacterized protein</fullName>
    </submittedName>
</protein>
<feature type="region of interest" description="Disordered" evidence="1">
    <location>
        <begin position="149"/>
        <end position="171"/>
    </location>
</feature>
<keyword evidence="3" id="KW-1185">Reference proteome</keyword>